<keyword evidence="1" id="KW-0472">Membrane</keyword>
<dbReference type="EMBL" id="MCOG01000082">
    <property type="protein sequence ID" value="ORY54795.1"/>
    <property type="molecule type" value="Genomic_DNA"/>
</dbReference>
<keyword evidence="2" id="KW-0732">Signal</keyword>
<feature type="transmembrane region" description="Helical" evidence="1">
    <location>
        <begin position="896"/>
        <end position="913"/>
    </location>
</feature>
<evidence type="ECO:0000256" key="1">
    <source>
        <dbReference type="SAM" id="Phobius"/>
    </source>
</evidence>
<evidence type="ECO:0000256" key="2">
    <source>
        <dbReference type="SAM" id="SignalP"/>
    </source>
</evidence>
<feature type="chain" id="PRO_5013118866" description="EGF-like domain-containing protein" evidence="2">
    <location>
        <begin position="20"/>
        <end position="1371"/>
    </location>
</feature>
<dbReference type="PANTHER" id="PTHR32158">
    <property type="entry name" value="RING-TYPE DOMAIN-CONTAINING PROTEIN"/>
    <property type="match status" value="1"/>
</dbReference>
<dbReference type="Proteomes" id="UP000193920">
    <property type="component" value="Unassembled WGS sequence"/>
</dbReference>
<keyword evidence="4" id="KW-1185">Reference proteome</keyword>
<feature type="transmembrane region" description="Helical" evidence="1">
    <location>
        <begin position="933"/>
        <end position="953"/>
    </location>
</feature>
<evidence type="ECO:0008006" key="5">
    <source>
        <dbReference type="Google" id="ProtNLM"/>
    </source>
</evidence>
<protein>
    <recommendedName>
        <fullName evidence="5">EGF-like domain-containing protein</fullName>
    </recommendedName>
</protein>
<feature type="non-terminal residue" evidence="3">
    <location>
        <position position="1"/>
    </location>
</feature>
<dbReference type="PANTHER" id="PTHR32158:SF22">
    <property type="entry name" value="TRANSMEMBRANE DOMAIN-CONTAINING PROTEIN DDB_G0287209"/>
    <property type="match status" value="1"/>
</dbReference>
<feature type="transmembrane region" description="Helical" evidence="1">
    <location>
        <begin position="871"/>
        <end position="889"/>
    </location>
</feature>
<gene>
    <name evidence="3" type="ORF">LY90DRAFT_669862</name>
</gene>
<accession>A0A1Y2D833</accession>
<comment type="caution">
    <text evidence="3">The sequence shown here is derived from an EMBL/GenBank/DDBJ whole genome shotgun (WGS) entry which is preliminary data.</text>
</comment>
<evidence type="ECO:0000313" key="3">
    <source>
        <dbReference type="EMBL" id="ORY54795.1"/>
    </source>
</evidence>
<feature type="signal peptide" evidence="2">
    <location>
        <begin position="1"/>
        <end position="19"/>
    </location>
</feature>
<organism evidence="3 4">
    <name type="scientific">Neocallimastix californiae</name>
    <dbReference type="NCBI Taxonomy" id="1754190"/>
    <lineage>
        <taxon>Eukaryota</taxon>
        <taxon>Fungi</taxon>
        <taxon>Fungi incertae sedis</taxon>
        <taxon>Chytridiomycota</taxon>
        <taxon>Chytridiomycota incertae sedis</taxon>
        <taxon>Neocallimastigomycetes</taxon>
        <taxon>Neocallimastigales</taxon>
        <taxon>Neocallimastigaceae</taxon>
        <taxon>Neocallimastix</taxon>
    </lineage>
</organism>
<feature type="transmembrane region" description="Helical" evidence="1">
    <location>
        <begin position="1224"/>
        <end position="1244"/>
    </location>
</feature>
<reference evidence="3 4" key="1">
    <citation type="submission" date="2016-08" db="EMBL/GenBank/DDBJ databases">
        <title>A Parts List for Fungal Cellulosomes Revealed by Comparative Genomics.</title>
        <authorList>
            <consortium name="DOE Joint Genome Institute"/>
            <person name="Haitjema C.H."/>
            <person name="Gilmore S.P."/>
            <person name="Henske J.K."/>
            <person name="Solomon K.V."/>
            <person name="De Groot R."/>
            <person name="Kuo A."/>
            <person name="Mondo S.J."/>
            <person name="Salamov A.A."/>
            <person name="Labutti K."/>
            <person name="Zhao Z."/>
            <person name="Chiniquy J."/>
            <person name="Barry K."/>
            <person name="Brewer H.M."/>
            <person name="Purvine S.O."/>
            <person name="Wright A.T."/>
            <person name="Boxma B."/>
            <person name="Van Alen T."/>
            <person name="Hackstein J.H."/>
            <person name="Baker S.E."/>
            <person name="Grigoriev I.V."/>
            <person name="O'Malley M.A."/>
        </authorList>
    </citation>
    <scope>NUCLEOTIDE SEQUENCE [LARGE SCALE GENOMIC DNA]</scope>
    <source>
        <strain evidence="3 4">G1</strain>
    </source>
</reference>
<evidence type="ECO:0000313" key="4">
    <source>
        <dbReference type="Proteomes" id="UP000193920"/>
    </source>
</evidence>
<keyword evidence="1" id="KW-1133">Transmembrane helix</keyword>
<name>A0A1Y2D833_9FUNG</name>
<proteinExistence type="predicted"/>
<feature type="transmembrane region" description="Helical" evidence="1">
    <location>
        <begin position="1186"/>
        <end position="1204"/>
    </location>
</feature>
<feature type="transmembrane region" description="Helical" evidence="1">
    <location>
        <begin position="1264"/>
        <end position="1283"/>
    </location>
</feature>
<sequence length="1371" mass="158551">MFYQKLLLLLIVTIWRSIAIDIIIPDDGYELSDVPSLIDQYSLKHKTIIFYINSDHYELNINRDITIRVPPNTNVSFIGKSPSSPSSHALIDYSRGFFNVIINFTEYTDQQIIFENIEFYNFSNPRASEVTNIFYMTAINHKFNILFKNCIFNTSNSSVFKLDIDKTSYTDDIKYVLRFESCKFRKIHNNGVFILNGRGLYTKNNIGVRIENSDFNECSDIIKQEYGYIKFNNCHFENLSTERNYAIFNEMIYDAGLYIENSSFKNINVPATVPFITAYGNLINFNNVTMVNVHTKIGFLINNRWKNIEIINTYFNSCLFDDISTLIVGERARVYFNNSIIKNFINPNYFSAITDLKYSETYFDNCEIKNLNLYGTSLFNSQSLNIIKNTKIDTISTNYRSILSSSYHNLELYNVDISNINLYGDINESFLMSFVGEEKTNSIIFQNVNISNITSNGNVIKLEGNYVNIKWDNVTVTNSYSSGSFLKSDAKNIQFKVNHFNFSNNVNANKLENGFFHFQNNMVIDIENSEFNNNESHSSGILVLDDIENLYMNIIYSSFLKNSCHTNGGIIYFVKDKYEDAENVKNINIQYSEFRENRANHFGGVFCINMKKSSTMAIRNNIFVSNSAGIAGGIAFFEEITNNVNEIIELYLSNNNKNNTMISNKAISHGNSLATHPSQISKKLDNLEEHELYSGGSLSFTIELKDKIGNIIYDREKYYSNIGVEFKLLINSNQPLTDYYYYISDDVSTFINGTIKINSLHIYTRYPGTYQLEVSTKQNGLDVLKNLNGFKLTYIITINDCPSNTIKLRTKKNNLFYCEEPICSKKCKLKLHYNCFKGNDEINSPLYNNCTCETGWKGDLCDEKDFYDASAITHTMSILILSLIGFVLMNVNSSIIQDYGLVSYLCISIGFLIKNDSNYYVVNDSITNCYMHVLFSSIGFMLIYIPFTVKLIVSSTYTLKFNNSKRDSILMTNIFSTPIYRSMFCSSKESSNSKGYTNFSSQNMSNFGSSANLLKNGPNSINNFQNLNFLDYNPSTVSTNKTVTANKYFRLSTLIKNNMNDDYNINYDIKKSNNITDSNRKSMMHRSQSEVLLIKNDNNKIDWSLIKSLSSKTNSNPSINGIDERTINSYRNRFKTIVKMTYVEIMITILSFFALLIPSFTYMFVVSNRELEVEQMLNGLYTHICPVRKIPMIINIIKLILLLYHILKMKIVFNGRYIFFENKLICFISIAWIILDPGIKIITYNVILNNNETSQKIQFYCNSFFSLIMILTYYMYLILILFMEKGNDRLNYFISIPKKKCIIHNSYTCNCADNKKIVFYNDDEIQSINEYIKFYNDNFSANSIILNIKRTLQIKFYELKIKFPQMNWHKQ</sequence>
<feature type="transmembrane region" description="Helical" evidence="1">
    <location>
        <begin position="1141"/>
        <end position="1166"/>
    </location>
</feature>
<keyword evidence="1" id="KW-0812">Transmembrane</keyword>
<dbReference type="OrthoDB" id="283575at2759"/>